<dbReference type="RefSeq" id="WP_149837465.1">
    <property type="nucleotide sequence ID" value="NZ_VUOC01000002.1"/>
</dbReference>
<keyword evidence="2" id="KW-1185">Reference proteome</keyword>
<comment type="caution">
    <text evidence="1">The sequence shown here is derived from an EMBL/GenBank/DDBJ whole genome shotgun (WGS) entry which is preliminary data.</text>
</comment>
<protein>
    <submittedName>
        <fullName evidence="1">Uncharacterized protein</fullName>
    </submittedName>
</protein>
<dbReference type="EMBL" id="VUOC01000002">
    <property type="protein sequence ID" value="KAA2242593.1"/>
    <property type="molecule type" value="Genomic_DNA"/>
</dbReference>
<evidence type="ECO:0000313" key="1">
    <source>
        <dbReference type="EMBL" id="KAA2242593.1"/>
    </source>
</evidence>
<organism evidence="1 2">
    <name type="scientific">Chitinophaga agrisoli</name>
    <dbReference type="NCBI Taxonomy" id="2607653"/>
    <lineage>
        <taxon>Bacteria</taxon>
        <taxon>Pseudomonadati</taxon>
        <taxon>Bacteroidota</taxon>
        <taxon>Chitinophagia</taxon>
        <taxon>Chitinophagales</taxon>
        <taxon>Chitinophagaceae</taxon>
        <taxon>Chitinophaga</taxon>
    </lineage>
</organism>
<dbReference type="AlphaFoldDB" id="A0A5B2VS52"/>
<gene>
    <name evidence="1" type="ORF">F0L74_08640</name>
</gene>
<accession>A0A5B2VS52</accession>
<dbReference type="Proteomes" id="UP000324611">
    <property type="component" value="Unassembled WGS sequence"/>
</dbReference>
<sequence>MNTFQIQYQQQDLQVTEQENDHFTVDLPEGKIYLLLKQDNEGANHWFEDGKDKETEKSKAVGLAIERYLNNKQ</sequence>
<evidence type="ECO:0000313" key="2">
    <source>
        <dbReference type="Proteomes" id="UP000324611"/>
    </source>
</evidence>
<reference evidence="1 2" key="1">
    <citation type="submission" date="2019-09" db="EMBL/GenBank/DDBJ databases">
        <title>Chitinophaga ginsengihumi sp. nov., isolated from soil of ginseng rhizosphere.</title>
        <authorList>
            <person name="Lee J."/>
        </authorList>
    </citation>
    <scope>NUCLEOTIDE SEQUENCE [LARGE SCALE GENOMIC DNA]</scope>
    <source>
        <strain evidence="1 2">BN140078</strain>
    </source>
</reference>
<proteinExistence type="predicted"/>
<reference evidence="1 2" key="2">
    <citation type="submission" date="2019-09" db="EMBL/GenBank/DDBJ databases">
        <authorList>
            <person name="Jin C."/>
        </authorList>
    </citation>
    <scope>NUCLEOTIDE SEQUENCE [LARGE SCALE GENOMIC DNA]</scope>
    <source>
        <strain evidence="1 2">BN140078</strain>
    </source>
</reference>
<name>A0A5B2VS52_9BACT</name>